<dbReference type="Pfam" id="PF02892">
    <property type="entry name" value="zf-BED"/>
    <property type="match status" value="1"/>
</dbReference>
<evidence type="ECO:0000259" key="5">
    <source>
        <dbReference type="Pfam" id="PF02892"/>
    </source>
</evidence>
<dbReference type="GO" id="GO:0008270">
    <property type="term" value="F:zinc ion binding"/>
    <property type="evidence" value="ECO:0007669"/>
    <property type="project" value="UniProtKB-KW"/>
</dbReference>
<feature type="domain" description="BED-type" evidence="5">
    <location>
        <begin position="97"/>
        <end position="136"/>
    </location>
</feature>
<reference evidence="6" key="1">
    <citation type="submission" date="2022-01" db="EMBL/GenBank/DDBJ databases">
        <authorList>
            <person name="King R."/>
        </authorList>
    </citation>
    <scope>NUCLEOTIDE SEQUENCE</scope>
</reference>
<evidence type="ECO:0000256" key="4">
    <source>
        <dbReference type="SAM" id="MobiDB-lite"/>
    </source>
</evidence>
<protein>
    <recommendedName>
        <fullName evidence="5">BED-type domain-containing protein</fullName>
    </recommendedName>
</protein>
<dbReference type="InterPro" id="IPR036236">
    <property type="entry name" value="Znf_C2H2_sf"/>
</dbReference>
<accession>A0A9P0CKQ9</accession>
<evidence type="ECO:0000313" key="7">
    <source>
        <dbReference type="Proteomes" id="UP001153636"/>
    </source>
</evidence>
<keyword evidence="1" id="KW-0479">Metal-binding</keyword>
<dbReference type="SUPFAM" id="SSF57667">
    <property type="entry name" value="beta-beta-alpha zinc fingers"/>
    <property type="match status" value="1"/>
</dbReference>
<dbReference type="InterPro" id="IPR003656">
    <property type="entry name" value="Znf_BED"/>
</dbReference>
<keyword evidence="7" id="KW-1185">Reference proteome</keyword>
<feature type="region of interest" description="Disordered" evidence="4">
    <location>
        <begin position="24"/>
        <end position="91"/>
    </location>
</feature>
<name>A0A9P0CKQ9_9CUCU</name>
<dbReference type="Proteomes" id="UP001153636">
    <property type="component" value="Chromosome 11"/>
</dbReference>
<keyword evidence="2" id="KW-0863">Zinc-finger</keyword>
<dbReference type="AlphaFoldDB" id="A0A9P0CKQ9"/>
<feature type="compositionally biased region" description="Low complexity" evidence="4">
    <location>
        <begin position="43"/>
        <end position="53"/>
    </location>
</feature>
<evidence type="ECO:0000256" key="1">
    <source>
        <dbReference type="ARBA" id="ARBA00022723"/>
    </source>
</evidence>
<proteinExistence type="predicted"/>
<organism evidence="6 7">
    <name type="scientific">Psylliodes chrysocephalus</name>
    <dbReference type="NCBI Taxonomy" id="3402493"/>
    <lineage>
        <taxon>Eukaryota</taxon>
        <taxon>Metazoa</taxon>
        <taxon>Ecdysozoa</taxon>
        <taxon>Arthropoda</taxon>
        <taxon>Hexapoda</taxon>
        <taxon>Insecta</taxon>
        <taxon>Pterygota</taxon>
        <taxon>Neoptera</taxon>
        <taxon>Endopterygota</taxon>
        <taxon>Coleoptera</taxon>
        <taxon>Polyphaga</taxon>
        <taxon>Cucujiformia</taxon>
        <taxon>Chrysomeloidea</taxon>
        <taxon>Chrysomelidae</taxon>
        <taxon>Galerucinae</taxon>
        <taxon>Alticini</taxon>
        <taxon>Psylliodes</taxon>
    </lineage>
</organism>
<gene>
    <name evidence="6" type="ORF">PSYICH_LOCUS2854</name>
</gene>
<evidence type="ECO:0000256" key="3">
    <source>
        <dbReference type="ARBA" id="ARBA00022833"/>
    </source>
</evidence>
<feature type="compositionally biased region" description="Basic and acidic residues" evidence="4">
    <location>
        <begin position="54"/>
        <end position="71"/>
    </location>
</feature>
<keyword evidence="3" id="KW-0862">Zinc</keyword>
<dbReference type="SMART" id="SM00614">
    <property type="entry name" value="ZnF_BED"/>
    <property type="match status" value="1"/>
</dbReference>
<dbReference type="EMBL" id="OV651823">
    <property type="protein sequence ID" value="CAH1101635.1"/>
    <property type="molecule type" value="Genomic_DNA"/>
</dbReference>
<dbReference type="GO" id="GO:0003677">
    <property type="term" value="F:DNA binding"/>
    <property type="evidence" value="ECO:0007669"/>
    <property type="project" value="InterPro"/>
</dbReference>
<sequence>MFKTNSVKLLELKAASTISTKNRFEAISDSNSEPEMQTDEVPIVKVSSISSTSSKDEHRSIHEENVVKEPESDSPVMDVTEKPGPHSIQPMELGDKSEIWNYYTKDDSKQNAICNICENSFKYSGSTSTLWSHMTSPVSEEFDKRFNLNDTLTNKFENISTADFATYLDPRYKNIDRKMDFRLKVKYELEKQNGTMSEEMDEMITNSESEANKKSEINILFPEDSGPSNYLSKVEEYF</sequence>
<evidence type="ECO:0000256" key="2">
    <source>
        <dbReference type="ARBA" id="ARBA00022771"/>
    </source>
</evidence>
<evidence type="ECO:0000313" key="6">
    <source>
        <dbReference type="EMBL" id="CAH1101635.1"/>
    </source>
</evidence>